<evidence type="ECO:0000256" key="1">
    <source>
        <dbReference type="ARBA" id="ARBA00093462"/>
    </source>
</evidence>
<feature type="compositionally biased region" description="Basic and acidic residues" evidence="2">
    <location>
        <begin position="389"/>
        <end position="400"/>
    </location>
</feature>
<reference evidence="5" key="1">
    <citation type="submission" date="2023-07" db="EMBL/GenBank/DDBJ databases">
        <title>Between Cages and Wild: Unraveling the Impact of Captivity on Animal Microbiomes and Antimicrobial Resistance.</title>
        <authorList>
            <person name="Schmartz G.P."/>
            <person name="Rehner J."/>
            <person name="Schuff M.J."/>
            <person name="Becker S.L."/>
            <person name="Kravczyk M."/>
            <person name="Gurevich A."/>
            <person name="Francke R."/>
            <person name="Mueller R."/>
            <person name="Keller V."/>
            <person name="Keller A."/>
        </authorList>
    </citation>
    <scope>NUCLEOTIDE SEQUENCE</scope>
    <source>
        <strain evidence="5">S39M_St_73</strain>
    </source>
</reference>
<keyword evidence="6" id="KW-1185">Reference proteome</keyword>
<accession>A0AA43ZSJ0</accession>
<name>A0AA43ZSJ0_9LACT</name>
<comment type="caution">
    <text evidence="5">The sequence shown here is derived from an EMBL/GenBank/DDBJ whole genome shotgun (WGS) entry which is preliminary data.</text>
</comment>
<dbReference type="Pfam" id="PF07261">
    <property type="entry name" value="DnaB_2"/>
    <property type="match status" value="1"/>
</dbReference>
<feature type="compositionally biased region" description="Basic and acidic residues" evidence="2">
    <location>
        <begin position="442"/>
        <end position="459"/>
    </location>
</feature>
<comment type="similarity">
    <text evidence="1">Belongs to the DnaB/DnaD family.</text>
</comment>
<proteinExistence type="inferred from homology"/>
<dbReference type="Pfam" id="PF25888">
    <property type="entry name" value="WHD_DnaB"/>
    <property type="match status" value="1"/>
</dbReference>
<feature type="compositionally biased region" description="Polar residues" evidence="2">
    <location>
        <begin position="402"/>
        <end position="414"/>
    </location>
</feature>
<feature type="domain" description="DnaB/C C-terminal" evidence="3">
    <location>
        <begin position="315"/>
        <end position="387"/>
    </location>
</feature>
<organism evidence="5 6">
    <name type="scientific">Atopococcus tabaci</name>
    <dbReference type="NCBI Taxonomy" id="269774"/>
    <lineage>
        <taxon>Bacteria</taxon>
        <taxon>Bacillati</taxon>
        <taxon>Bacillota</taxon>
        <taxon>Bacilli</taxon>
        <taxon>Lactobacillales</taxon>
        <taxon>Carnobacteriaceae</taxon>
        <taxon>Atopococcus</taxon>
    </lineage>
</organism>
<dbReference type="AlphaFoldDB" id="A0AA43ZSJ0"/>
<feature type="domain" description="Replicative helicase loading/DNA remodeling protein DnaB N-terminal winged helix" evidence="4">
    <location>
        <begin position="9"/>
        <end position="249"/>
    </location>
</feature>
<dbReference type="InterPro" id="IPR006343">
    <property type="entry name" value="DnaB/C_C"/>
</dbReference>
<gene>
    <name evidence="5" type="ORF">Q4F26_03020</name>
</gene>
<evidence type="ECO:0000259" key="3">
    <source>
        <dbReference type="Pfam" id="PF07261"/>
    </source>
</evidence>
<dbReference type="Proteomes" id="UP001171751">
    <property type="component" value="Unassembled WGS sequence"/>
</dbReference>
<evidence type="ECO:0000256" key="2">
    <source>
        <dbReference type="SAM" id="MobiDB-lite"/>
    </source>
</evidence>
<feature type="region of interest" description="Disordered" evidence="2">
    <location>
        <begin position="389"/>
        <end position="459"/>
    </location>
</feature>
<evidence type="ECO:0000313" key="6">
    <source>
        <dbReference type="Proteomes" id="UP001171751"/>
    </source>
</evidence>
<protein>
    <submittedName>
        <fullName evidence="5">DnaD domain protein</fullName>
    </submittedName>
</protein>
<evidence type="ECO:0000259" key="4">
    <source>
        <dbReference type="Pfam" id="PF25888"/>
    </source>
</evidence>
<dbReference type="EMBL" id="JAUNQW010000008">
    <property type="protein sequence ID" value="MDO5457292.1"/>
    <property type="molecule type" value="Genomic_DNA"/>
</dbReference>
<evidence type="ECO:0000313" key="5">
    <source>
        <dbReference type="EMBL" id="MDO5457292.1"/>
    </source>
</evidence>
<dbReference type="InterPro" id="IPR058660">
    <property type="entry name" value="WHD_DnaB"/>
</dbReference>
<sequence>MIFGWKEISPNDSYQMSHQKPLSLSQTNILQMLYQPIIGVQAESLYEYLANNHRIKQNYYLKHLFSVLGMGIPDFYQARLQLEGIGLLKTFKKKTDYIFKLAEPLKAQDFFENEILRHLLIHQVGEPTYLSFVDFFDESPIDDGGYEDISKSFTDVFHYRPSQEDLEESSSQLPRFQVIKKGQPQLHESQSTFEWNLFVESMSNHFVNRSSLLDISNKETILFLHECYGIDEMDMQNLVLMASDTNTGVLDKQELSQLVRKQYQVIPSQRETQKEFLTTKDKEAEQKENQNLTLQEKQLVEASQMNSPIAFASSVKQQKGGYISNQEKYVIEEVTKKSQLKLEVINILIHYILVIKDNESIHANFAHRIANRWAQNKVRSAVQAIEEVKKSKQEEEERNKQPRQNNYRKPSYTRTEPIPKWAQEGSKNKKDQPMTQKQVLELQERLKRMRESQVGKEGE</sequence>